<keyword evidence="3" id="KW-1185">Reference proteome</keyword>
<dbReference type="HOGENOM" id="CLU_1012552_0_0_1"/>
<feature type="domain" description="DUF6532" evidence="1">
    <location>
        <begin position="12"/>
        <end position="95"/>
    </location>
</feature>
<dbReference type="InterPro" id="IPR045341">
    <property type="entry name" value="DUF6532"/>
</dbReference>
<name>A0A0C9UXY1_SPHS4</name>
<dbReference type="InterPro" id="IPR035992">
    <property type="entry name" value="Ricin_B-like_lectins"/>
</dbReference>
<dbReference type="OrthoDB" id="10683622at2759"/>
<organism evidence="2 3">
    <name type="scientific">Sphaerobolus stellatus (strain SS14)</name>
    <dbReference type="NCBI Taxonomy" id="990650"/>
    <lineage>
        <taxon>Eukaryota</taxon>
        <taxon>Fungi</taxon>
        <taxon>Dikarya</taxon>
        <taxon>Basidiomycota</taxon>
        <taxon>Agaricomycotina</taxon>
        <taxon>Agaricomycetes</taxon>
        <taxon>Phallomycetidae</taxon>
        <taxon>Geastrales</taxon>
        <taxon>Sphaerobolaceae</taxon>
        <taxon>Sphaerobolus</taxon>
    </lineage>
</organism>
<dbReference type="Pfam" id="PF20149">
    <property type="entry name" value="DUF6532"/>
    <property type="match status" value="1"/>
</dbReference>
<dbReference type="EMBL" id="KN837266">
    <property type="protein sequence ID" value="KIJ30241.1"/>
    <property type="molecule type" value="Genomic_DNA"/>
</dbReference>
<evidence type="ECO:0000313" key="3">
    <source>
        <dbReference type="Proteomes" id="UP000054279"/>
    </source>
</evidence>
<gene>
    <name evidence="2" type="ORF">M422DRAFT_268290</name>
</gene>
<dbReference type="PROSITE" id="PS50231">
    <property type="entry name" value="RICIN_B_LECTIN"/>
    <property type="match status" value="1"/>
</dbReference>
<accession>A0A0C9UXY1</accession>
<evidence type="ECO:0000259" key="1">
    <source>
        <dbReference type="Pfam" id="PF20149"/>
    </source>
</evidence>
<dbReference type="Proteomes" id="UP000054279">
    <property type="component" value="Unassembled WGS sequence"/>
</dbReference>
<sequence>MVSSSLMWMERRLRPFGHPAISSLIQKIAFEMKDGAARLQSSVLEPMPFATIALASVALLNTIQEYSKGVRQKVSMDGAIYQTKYEGIMQKLDYWYSTKPEHCLAHQQLLFSDGMGRLEKTIRESDDEFVVEDSDVEEAMFGGSVPRVWLSWNARDTPGPLNQLTDAIQTVNHGNFAIVSGGPTSNVCINGDGGPLDSFQCPDIFTAEDVAQAAQFFITCQNCASNNKGATRCQIQSANEGQCVSFLTVDESKTIELVDCSSRDPNQFWSIVAQA</sequence>
<reference evidence="2 3" key="1">
    <citation type="submission" date="2014-06" db="EMBL/GenBank/DDBJ databases">
        <title>Evolutionary Origins and Diversification of the Mycorrhizal Mutualists.</title>
        <authorList>
            <consortium name="DOE Joint Genome Institute"/>
            <consortium name="Mycorrhizal Genomics Consortium"/>
            <person name="Kohler A."/>
            <person name="Kuo A."/>
            <person name="Nagy L.G."/>
            <person name="Floudas D."/>
            <person name="Copeland A."/>
            <person name="Barry K.W."/>
            <person name="Cichocki N."/>
            <person name="Veneault-Fourrey C."/>
            <person name="LaButti K."/>
            <person name="Lindquist E.A."/>
            <person name="Lipzen A."/>
            <person name="Lundell T."/>
            <person name="Morin E."/>
            <person name="Murat C."/>
            <person name="Riley R."/>
            <person name="Ohm R."/>
            <person name="Sun H."/>
            <person name="Tunlid A."/>
            <person name="Henrissat B."/>
            <person name="Grigoriev I.V."/>
            <person name="Hibbett D.S."/>
            <person name="Martin F."/>
        </authorList>
    </citation>
    <scope>NUCLEOTIDE SEQUENCE [LARGE SCALE GENOMIC DNA]</scope>
    <source>
        <strain evidence="2 3">SS14</strain>
    </source>
</reference>
<dbReference type="SUPFAM" id="SSF50370">
    <property type="entry name" value="Ricin B-like lectins"/>
    <property type="match status" value="1"/>
</dbReference>
<dbReference type="AlphaFoldDB" id="A0A0C9UXY1"/>
<evidence type="ECO:0000313" key="2">
    <source>
        <dbReference type="EMBL" id="KIJ30241.1"/>
    </source>
</evidence>
<protein>
    <recommendedName>
        <fullName evidence="1">DUF6532 domain-containing protein</fullName>
    </recommendedName>
</protein>
<proteinExistence type="predicted"/>